<dbReference type="SMART" id="SM00347">
    <property type="entry name" value="HTH_MARR"/>
    <property type="match status" value="1"/>
</dbReference>
<organism evidence="2 3">
    <name type="scientific">Kinneretia aquatilis</name>
    <dbReference type="NCBI Taxonomy" id="2070761"/>
    <lineage>
        <taxon>Bacteria</taxon>
        <taxon>Pseudomonadati</taxon>
        <taxon>Pseudomonadota</taxon>
        <taxon>Betaproteobacteria</taxon>
        <taxon>Burkholderiales</taxon>
        <taxon>Sphaerotilaceae</taxon>
        <taxon>Roseateles</taxon>
    </lineage>
</organism>
<dbReference type="PANTHER" id="PTHR33164">
    <property type="entry name" value="TRANSCRIPTIONAL REGULATOR, MARR FAMILY"/>
    <property type="match status" value="1"/>
</dbReference>
<dbReference type="Gene3D" id="1.10.10.10">
    <property type="entry name" value="Winged helix-like DNA-binding domain superfamily/Winged helix DNA-binding domain"/>
    <property type="match status" value="1"/>
</dbReference>
<dbReference type="AlphaFoldDB" id="A0A2N8KVW6"/>
<accession>A0A2N8KVW6</accession>
<dbReference type="PRINTS" id="PR00598">
    <property type="entry name" value="HTHMARR"/>
</dbReference>
<dbReference type="InterPro" id="IPR039422">
    <property type="entry name" value="MarR/SlyA-like"/>
</dbReference>
<dbReference type="InterPro" id="IPR036390">
    <property type="entry name" value="WH_DNA-bd_sf"/>
</dbReference>
<dbReference type="GO" id="GO:0006950">
    <property type="term" value="P:response to stress"/>
    <property type="evidence" value="ECO:0007669"/>
    <property type="project" value="TreeGrafter"/>
</dbReference>
<feature type="domain" description="HTH marR-type" evidence="1">
    <location>
        <begin position="31"/>
        <end position="166"/>
    </location>
</feature>
<dbReference type="OrthoDB" id="32523at2"/>
<comment type="caution">
    <text evidence="2">The sequence shown here is derived from an EMBL/GenBank/DDBJ whole genome shotgun (WGS) entry which is preliminary data.</text>
</comment>
<gene>
    <name evidence="2" type="ORF">C1O66_08750</name>
</gene>
<dbReference type="Pfam" id="PF12802">
    <property type="entry name" value="MarR_2"/>
    <property type="match status" value="1"/>
</dbReference>
<dbReference type="PANTHER" id="PTHR33164:SF104">
    <property type="entry name" value="TRANSCRIPTIONAL REGULATORY PROTEIN"/>
    <property type="match status" value="1"/>
</dbReference>
<dbReference type="PROSITE" id="PS50995">
    <property type="entry name" value="HTH_MARR_2"/>
    <property type="match status" value="1"/>
</dbReference>
<name>A0A2N8KVW6_9BURK</name>
<dbReference type="SUPFAM" id="SSF46785">
    <property type="entry name" value="Winged helix' DNA-binding domain"/>
    <property type="match status" value="1"/>
</dbReference>
<dbReference type="InterPro" id="IPR000835">
    <property type="entry name" value="HTH_MarR-typ"/>
</dbReference>
<evidence type="ECO:0000313" key="3">
    <source>
        <dbReference type="Proteomes" id="UP000235916"/>
    </source>
</evidence>
<dbReference type="RefSeq" id="WP_102767522.1">
    <property type="nucleotide sequence ID" value="NZ_POSP01000003.1"/>
</dbReference>
<reference evidence="2 3" key="1">
    <citation type="submission" date="2018-01" db="EMBL/GenBank/DDBJ databases">
        <title>Draft genome sequence of Paucibacter aquatile CR182 isolated from freshwater of the Nakdong River.</title>
        <authorList>
            <person name="Choi A."/>
            <person name="Chung E.J."/>
        </authorList>
    </citation>
    <scope>NUCLEOTIDE SEQUENCE [LARGE SCALE GENOMIC DNA]</scope>
    <source>
        <strain evidence="2 3">CR182</strain>
    </source>
</reference>
<evidence type="ECO:0000313" key="2">
    <source>
        <dbReference type="EMBL" id="PND37603.1"/>
    </source>
</evidence>
<sequence>MARETSAGAEDAVDRILKQWRLERPDLALEAMATIGRLKRCAQLLQRRLEARFEQFGLSAWEFDVLATLRRSGEPYCLSPSALLNSLMVSSGTMTHRMQRLESAGWVERVPNPEDARSLLLRLSPQGLALIDQAVEAHVANEEAILAPLKSSEWRALDAGLVALLATLEPAAS</sequence>
<dbReference type="EMBL" id="POSP01000003">
    <property type="protein sequence ID" value="PND37603.1"/>
    <property type="molecule type" value="Genomic_DNA"/>
</dbReference>
<dbReference type="GO" id="GO:0003700">
    <property type="term" value="F:DNA-binding transcription factor activity"/>
    <property type="evidence" value="ECO:0007669"/>
    <property type="project" value="InterPro"/>
</dbReference>
<dbReference type="InterPro" id="IPR036388">
    <property type="entry name" value="WH-like_DNA-bd_sf"/>
</dbReference>
<keyword evidence="3" id="KW-1185">Reference proteome</keyword>
<dbReference type="Proteomes" id="UP000235916">
    <property type="component" value="Unassembled WGS sequence"/>
</dbReference>
<protein>
    <submittedName>
        <fullName evidence="2">MarR family transcriptional regulator</fullName>
    </submittedName>
</protein>
<evidence type="ECO:0000259" key="1">
    <source>
        <dbReference type="PROSITE" id="PS50995"/>
    </source>
</evidence>
<proteinExistence type="predicted"/>